<gene>
    <name evidence="1" type="ORF">IHE45_11G021700</name>
</gene>
<proteinExistence type="predicted"/>
<protein>
    <submittedName>
        <fullName evidence="1">Bax inhibitor 1-related protein</fullName>
    </submittedName>
</protein>
<keyword evidence="2" id="KW-1185">Reference proteome</keyword>
<organism evidence="1 2">
    <name type="scientific">Dioscorea alata</name>
    <name type="common">Purple yam</name>
    <dbReference type="NCBI Taxonomy" id="55571"/>
    <lineage>
        <taxon>Eukaryota</taxon>
        <taxon>Viridiplantae</taxon>
        <taxon>Streptophyta</taxon>
        <taxon>Embryophyta</taxon>
        <taxon>Tracheophyta</taxon>
        <taxon>Spermatophyta</taxon>
        <taxon>Magnoliopsida</taxon>
        <taxon>Liliopsida</taxon>
        <taxon>Dioscoreales</taxon>
        <taxon>Dioscoreaceae</taxon>
        <taxon>Dioscorea</taxon>
    </lineage>
</organism>
<evidence type="ECO:0000313" key="1">
    <source>
        <dbReference type="EMBL" id="KAH7668602.1"/>
    </source>
</evidence>
<evidence type="ECO:0000313" key="2">
    <source>
        <dbReference type="Proteomes" id="UP000827976"/>
    </source>
</evidence>
<dbReference type="EMBL" id="CM037021">
    <property type="protein sequence ID" value="KAH7668602.1"/>
    <property type="molecule type" value="Genomic_DNA"/>
</dbReference>
<reference evidence="2" key="1">
    <citation type="journal article" date="2022" name="Nat. Commun.">
        <title>Chromosome evolution and the genetic basis of agronomically important traits in greater yam.</title>
        <authorList>
            <person name="Bredeson J.V."/>
            <person name="Lyons J.B."/>
            <person name="Oniyinde I.O."/>
            <person name="Okereke N.R."/>
            <person name="Kolade O."/>
            <person name="Nnabue I."/>
            <person name="Nwadili C.O."/>
            <person name="Hribova E."/>
            <person name="Parker M."/>
            <person name="Nwogha J."/>
            <person name="Shu S."/>
            <person name="Carlson J."/>
            <person name="Kariba R."/>
            <person name="Muthemba S."/>
            <person name="Knop K."/>
            <person name="Barton G.J."/>
            <person name="Sherwood A.V."/>
            <person name="Lopez-Montes A."/>
            <person name="Asiedu R."/>
            <person name="Jamnadass R."/>
            <person name="Muchugi A."/>
            <person name="Goodstein D."/>
            <person name="Egesi C.N."/>
            <person name="Featherston J."/>
            <person name="Asfaw A."/>
            <person name="Simpson G.G."/>
            <person name="Dolezel J."/>
            <person name="Hendre P.S."/>
            <person name="Van Deynze A."/>
            <person name="Kumar P.L."/>
            <person name="Obidiegwu J.E."/>
            <person name="Bhattacharjee R."/>
            <person name="Rokhsar D.S."/>
        </authorList>
    </citation>
    <scope>NUCLEOTIDE SEQUENCE [LARGE SCALE GENOMIC DNA]</scope>
    <source>
        <strain evidence="2">cv. TDa95/00328</strain>
    </source>
</reference>
<accession>A0ACB7V5A5</accession>
<dbReference type="Proteomes" id="UP000827976">
    <property type="component" value="Chromosome 11"/>
</dbReference>
<name>A0ACB7V5A5_DIOAL</name>
<comment type="caution">
    <text evidence="1">The sequence shown here is derived from an EMBL/GenBank/DDBJ whole genome shotgun (WGS) entry which is preliminary data.</text>
</comment>
<sequence>MDSFFQSTPSASWSYDSLKNLREISPVVQNHLKLVYLTLCCALASAAVGSYLHILFNIGGLLTALGFLGTGMWLIFSPPQEERKKFGLLMVSALLYGVVLGLLVEVAIEVNPSILVTAFVGTAIAFGCFSGAAIIAKRREFLFLGGILSSCVTILLWLGIATIIFGSSLTYTVELYFGLVVFLGYIVFDTQYIIERGHNGDLDYVQHALLLFTDFVAVFARIVEIMLRKEENERKKRKRSS</sequence>